<protein>
    <recommendedName>
        <fullName evidence="4">Polyketide cyclase</fullName>
    </recommendedName>
</protein>
<accession>A0ABQ2D2L2</accession>
<dbReference type="Gene3D" id="3.30.530.20">
    <property type="match status" value="1"/>
</dbReference>
<evidence type="ECO:0008006" key="4">
    <source>
        <dbReference type="Google" id="ProtNLM"/>
    </source>
</evidence>
<dbReference type="SUPFAM" id="SSF55961">
    <property type="entry name" value="Bet v1-like"/>
    <property type="match status" value="1"/>
</dbReference>
<proteinExistence type="predicted"/>
<dbReference type="EMBL" id="BMOD01000013">
    <property type="protein sequence ID" value="GGJ43281.1"/>
    <property type="molecule type" value="Genomic_DNA"/>
</dbReference>
<name>A0ABQ2D2L2_9DEIO</name>
<gene>
    <name evidence="2" type="ORF">GCM10008938_31930</name>
</gene>
<evidence type="ECO:0000256" key="1">
    <source>
        <dbReference type="SAM" id="MobiDB-lite"/>
    </source>
</evidence>
<evidence type="ECO:0000313" key="3">
    <source>
        <dbReference type="Proteomes" id="UP000632222"/>
    </source>
</evidence>
<dbReference type="InterPro" id="IPR023393">
    <property type="entry name" value="START-like_dom_sf"/>
</dbReference>
<organism evidence="2 3">
    <name type="scientific">Deinococcus roseus</name>
    <dbReference type="NCBI Taxonomy" id="392414"/>
    <lineage>
        <taxon>Bacteria</taxon>
        <taxon>Thermotogati</taxon>
        <taxon>Deinococcota</taxon>
        <taxon>Deinococci</taxon>
        <taxon>Deinococcales</taxon>
        <taxon>Deinococcaceae</taxon>
        <taxon>Deinococcus</taxon>
    </lineage>
</organism>
<reference evidence="3" key="1">
    <citation type="journal article" date="2019" name="Int. J. Syst. Evol. Microbiol.">
        <title>The Global Catalogue of Microorganisms (GCM) 10K type strain sequencing project: providing services to taxonomists for standard genome sequencing and annotation.</title>
        <authorList>
            <consortium name="The Broad Institute Genomics Platform"/>
            <consortium name="The Broad Institute Genome Sequencing Center for Infectious Disease"/>
            <person name="Wu L."/>
            <person name="Ma J."/>
        </authorList>
    </citation>
    <scope>NUCLEOTIDE SEQUENCE [LARGE SCALE GENOMIC DNA]</scope>
    <source>
        <strain evidence="3">JCM 14370</strain>
    </source>
</reference>
<comment type="caution">
    <text evidence="2">The sequence shown here is derived from an EMBL/GenBank/DDBJ whole genome shotgun (WGS) entry which is preliminary data.</text>
</comment>
<sequence>MHITTLKAGVPFNRETLWSLLAQVKHWATWDPDIEDVKMTGPFKQGAKGSILFKDGSKQNFCIVKLQPLESLVLSVTYQHGTELLVKWDLSVQDSLTVVEQDVTLSGAVLSKMLVRNHKDQLKNRAAVRMRKMFDVAQGTQPQRQGPLSGRSQPTN</sequence>
<feature type="region of interest" description="Disordered" evidence="1">
    <location>
        <begin position="135"/>
        <end position="156"/>
    </location>
</feature>
<evidence type="ECO:0000313" key="2">
    <source>
        <dbReference type="EMBL" id="GGJ43281.1"/>
    </source>
</evidence>
<feature type="compositionally biased region" description="Polar residues" evidence="1">
    <location>
        <begin position="138"/>
        <end position="156"/>
    </location>
</feature>
<keyword evidence="3" id="KW-1185">Reference proteome</keyword>
<dbReference type="RefSeq" id="WP_189004104.1">
    <property type="nucleotide sequence ID" value="NZ_BMOD01000013.1"/>
</dbReference>
<dbReference type="Proteomes" id="UP000632222">
    <property type="component" value="Unassembled WGS sequence"/>
</dbReference>